<protein>
    <recommendedName>
        <fullName evidence="3">Phosphoesterase</fullName>
    </recommendedName>
</protein>
<dbReference type="Proteomes" id="UP000002376">
    <property type="component" value="Chromosome"/>
</dbReference>
<dbReference type="STRING" id="633148.Tagg_0727"/>
<organism evidence="1 2">
    <name type="scientific">Thermosphaera aggregans (strain DSM 11486 / M11TL)</name>
    <dbReference type="NCBI Taxonomy" id="633148"/>
    <lineage>
        <taxon>Archaea</taxon>
        <taxon>Thermoproteota</taxon>
        <taxon>Thermoprotei</taxon>
        <taxon>Desulfurococcales</taxon>
        <taxon>Desulfurococcaceae</taxon>
        <taxon>Thermosphaera</taxon>
    </lineage>
</organism>
<dbReference type="HOGENOM" id="CLU_1375475_0_0_2"/>
<evidence type="ECO:0008006" key="3">
    <source>
        <dbReference type="Google" id="ProtNLM"/>
    </source>
</evidence>
<dbReference type="InterPro" id="IPR029052">
    <property type="entry name" value="Metallo-depent_PP-like"/>
</dbReference>
<name>D5U1K0_THEAM</name>
<evidence type="ECO:0000313" key="1">
    <source>
        <dbReference type="EMBL" id="ADG91000.1"/>
    </source>
</evidence>
<sequence length="197" mass="21130">MSSQHPSLKLAVVSWLYGDKTVGRLLCYYLQARNIRTVVLAGNTVSPSLIEWLSEKCGAVVLGVTGNLDDTSVASALASKGFLLETKSYLVDNLRLTGLGLTATPMEYTIGSTGEATVLVSFLNGRLHKCCNGSSTSVVDEVSKTVKANLVVTGSCPSPCVSERAMSPGFAYLGWVGVIEYSTGYFNIWFENLRKSL</sequence>
<reference key="3">
    <citation type="submission" date="2010-02" db="EMBL/GenBank/DDBJ databases">
        <title>Complete genome sequence of Thermosphaera aggregans type strain (M11TL).</title>
        <authorList>
            <consortium name="US DOE Joint Genome Institute (JGI-PGF)"/>
            <person name="Spring S."/>
            <person name="Lapidus A."/>
            <person name="Munk C."/>
            <person name="Schroeder M."/>
            <person name="Glavina Del Rio T."/>
            <person name="Tice H."/>
            <person name="Copeland A."/>
            <person name="Cheng J.-F."/>
            <person name="Lucas S."/>
            <person name="Chen F."/>
            <person name="Nolan M."/>
            <person name="Bruce D."/>
            <person name="Goodwin L."/>
            <person name="Pitluck S."/>
            <person name="Ivanova N."/>
            <person name="Mavromatis K."/>
            <person name="Ovchinnikova G."/>
            <person name="Pati A."/>
            <person name="Chen A."/>
            <person name="Palaniappan K."/>
            <person name="Land M."/>
            <person name="Hauser L."/>
            <person name="Chang Y.-J."/>
            <person name="Jeffries C.C."/>
            <person name="Brettin T."/>
            <person name="Detter J.C."/>
            <person name="Tapia R."/>
            <person name="Han C."/>
            <person name="Chain P."/>
            <person name="Heimerl T."/>
            <person name="Weik F."/>
            <person name="Goker M."/>
            <person name="Rachel R."/>
            <person name="Bristow J."/>
            <person name="Eisen J.A."/>
            <person name="Markowitz V."/>
            <person name="Hugenholtz P."/>
            <person name="Kyrpides N.C."/>
            <person name="Klenk H.-P."/>
        </authorList>
    </citation>
    <scope>NUCLEOTIDE SEQUENCE</scope>
    <source>
        <strain>DSM 11486</strain>
    </source>
</reference>
<dbReference type="eggNOG" id="arCOG01145">
    <property type="taxonomic scope" value="Archaea"/>
</dbReference>
<proteinExistence type="predicted"/>
<reference evidence="2" key="2">
    <citation type="journal article" date="2010" name="Stand. Genomic Sci.">
        <title>Complete genome sequence of Thermosphaera aggregans type strain (M11TLT).</title>
        <authorList>
            <person name="Spring S."/>
            <person name="Rachel R."/>
            <person name="Lapidus A."/>
            <person name="Davenport K."/>
            <person name="Tice H."/>
            <person name="Copeland A."/>
            <person name="Cheng J.-F."/>
            <person name="Lucas S."/>
            <person name="Chen F."/>
            <person name="Nolan M."/>
            <person name="Bruce D."/>
            <person name="Goodwin L."/>
            <person name="Pitluck S."/>
            <person name="Ivanova N."/>
            <person name="Mavromatis K."/>
            <person name="Ovchinnikova G."/>
            <person name="Pati A."/>
            <person name="Chen A."/>
            <person name="Palaniappan K."/>
            <person name="Land M."/>
            <person name="Hauser L."/>
            <person name="Chang Y.-J."/>
            <person name="Jeffries C.C."/>
            <person name="Brettin T."/>
            <person name="Detter J.C."/>
            <person name="Tapia R."/>
            <person name="Han C."/>
            <person name="Heimerl T."/>
            <person name="Weikl F."/>
            <person name="Brambilla E."/>
            <person name="Goker M."/>
            <person name="Bristow J."/>
            <person name="Eisen J.A."/>
            <person name="Markowitz V."/>
            <person name="Hugenholtz P."/>
            <person name="Kyrpides N.C."/>
            <person name="Klenk H.-P."/>
        </authorList>
    </citation>
    <scope>NUCLEOTIDE SEQUENCE [LARGE SCALE GENOMIC DNA]</scope>
    <source>
        <strain evidence="2">DSM 11486 / M11TL</strain>
    </source>
</reference>
<dbReference type="AlphaFoldDB" id="D5U1K0"/>
<dbReference type="EMBL" id="CP001939">
    <property type="protein sequence ID" value="ADG91000.1"/>
    <property type="molecule type" value="Genomic_DNA"/>
</dbReference>
<dbReference type="OrthoDB" id="18477at2157"/>
<keyword evidence="2" id="KW-1185">Reference proteome</keyword>
<reference evidence="1 2" key="1">
    <citation type="journal article" date="2010" name="Stand. Genomic Sci.">
        <title>Complete genome sequence of Thermosphaera aggregans type strain (M11TL).</title>
        <authorList>
            <person name="Spring S."/>
            <person name="Rachel R."/>
            <person name="Lapidus A."/>
            <person name="Davenport K."/>
            <person name="Tice H."/>
            <person name="Copeland A."/>
            <person name="Cheng J.F."/>
            <person name="Lucas S."/>
            <person name="Chen F."/>
            <person name="Nolan M."/>
            <person name="Bruce D."/>
            <person name="Goodwin L."/>
            <person name="Pitluck S."/>
            <person name="Ivanova N."/>
            <person name="Mavromatis K."/>
            <person name="Ovchinnikova G."/>
            <person name="Pati A."/>
            <person name="Chen A."/>
            <person name="Palaniappan K."/>
            <person name="Land M."/>
            <person name="Hauser L."/>
            <person name="Chang Y.J."/>
            <person name="Jeffries C.C."/>
            <person name="Brettin T."/>
            <person name="Detter J.C."/>
            <person name="Tapia R."/>
            <person name="Han C."/>
            <person name="Heimerl T."/>
            <person name="Weikl F."/>
            <person name="Brambilla E."/>
            <person name="Goker M."/>
            <person name="Bristow J."/>
            <person name="Eisen J.A."/>
            <person name="Markowitz V."/>
            <person name="Hugenholtz P."/>
            <person name="Kyrpides N.C."/>
            <person name="Klenk H.P."/>
        </authorList>
    </citation>
    <scope>NUCLEOTIDE SEQUENCE [LARGE SCALE GENOMIC DNA]</scope>
    <source>
        <strain evidence="2">DSM 11486 / M11TL</strain>
    </source>
</reference>
<dbReference type="SUPFAM" id="SSF56300">
    <property type="entry name" value="Metallo-dependent phosphatases"/>
    <property type="match status" value="1"/>
</dbReference>
<dbReference type="KEGG" id="tag:Tagg_0727"/>
<dbReference type="RefSeq" id="WP_013129593.1">
    <property type="nucleotide sequence ID" value="NC_014160.1"/>
</dbReference>
<evidence type="ECO:0000313" key="2">
    <source>
        <dbReference type="Proteomes" id="UP000002376"/>
    </source>
</evidence>
<dbReference type="GeneID" id="9165742"/>
<accession>D5U1K0</accession>
<gene>
    <name evidence="1" type="ordered locus">Tagg_0727</name>
</gene>